<keyword evidence="4" id="KW-0804">Transcription</keyword>
<proteinExistence type="predicted"/>
<feature type="domain" description="RNA polymerase sigma-70 region 4" evidence="7">
    <location>
        <begin position="214"/>
        <end position="259"/>
    </location>
</feature>
<dbReference type="PRINTS" id="PR00046">
    <property type="entry name" value="SIGMA70FCT"/>
</dbReference>
<dbReference type="InterPro" id="IPR007624">
    <property type="entry name" value="RNA_pol_sigma70_r3"/>
</dbReference>
<keyword evidence="2" id="KW-0731">Sigma factor</keyword>
<dbReference type="Pfam" id="PF04542">
    <property type="entry name" value="Sigma70_r2"/>
    <property type="match status" value="1"/>
</dbReference>
<dbReference type="GO" id="GO:0016987">
    <property type="term" value="F:sigma factor activity"/>
    <property type="evidence" value="ECO:0007669"/>
    <property type="project" value="UniProtKB-KW"/>
</dbReference>
<feature type="domain" description="RNA polymerase sigma-70 region 2" evidence="6">
    <location>
        <begin position="46"/>
        <end position="114"/>
    </location>
</feature>
<reference evidence="9" key="1">
    <citation type="submission" date="2016-06" db="EMBL/GenBank/DDBJ databases">
        <authorList>
            <person name="Varghese N."/>
        </authorList>
    </citation>
    <scope>NUCLEOTIDE SEQUENCE [LARGE SCALE GENOMIC DNA]</scope>
    <source>
        <strain evidence="9">DSM 46123</strain>
    </source>
</reference>
<dbReference type="RefSeq" id="WP_091461844.1">
    <property type="nucleotide sequence ID" value="NZ_FMHU01000002.1"/>
</dbReference>
<dbReference type="PANTHER" id="PTHR30385:SF4">
    <property type="entry name" value="RNA POLYMERASE SIGMA-E FACTOR"/>
    <property type="match status" value="1"/>
</dbReference>
<dbReference type="InterPro" id="IPR007630">
    <property type="entry name" value="RNA_pol_sigma70_r4"/>
</dbReference>
<sequence>MAIPLPAAPGLALLPDASAPREQLLHQLAALHGDDPRRARLRDRIIEDRLPLASRLARRYTGRGEPYDDLAQVAALALVRAVDGFDASRGSPFSSYAVPTILGALRRHFRDSTWAIRAPRKVQELNSSVRAATGELTQRHGHHPSAVELADHLEVGVNDILAAVTAAQAYRLVSLDAPRPGADDLAALDRIGAVDPEFARVDDRLALSLLVAPLPPRERRILAMRFHGHMTQEQIANEVGLSQMHVSRLLTRSLARLRARMPS</sequence>
<dbReference type="AlphaFoldDB" id="A0A1C6SD09"/>
<dbReference type="Proteomes" id="UP000198906">
    <property type="component" value="Unassembled WGS sequence"/>
</dbReference>
<organism evidence="8 9">
    <name type="scientific">Micromonospora inyonensis</name>
    <dbReference type="NCBI Taxonomy" id="47866"/>
    <lineage>
        <taxon>Bacteria</taxon>
        <taxon>Bacillati</taxon>
        <taxon>Actinomycetota</taxon>
        <taxon>Actinomycetes</taxon>
        <taxon>Micromonosporales</taxon>
        <taxon>Micromonosporaceae</taxon>
        <taxon>Micromonospora</taxon>
    </lineage>
</organism>
<evidence type="ECO:0000256" key="4">
    <source>
        <dbReference type="ARBA" id="ARBA00023163"/>
    </source>
</evidence>
<dbReference type="GO" id="GO:0006352">
    <property type="term" value="P:DNA-templated transcription initiation"/>
    <property type="evidence" value="ECO:0007669"/>
    <property type="project" value="InterPro"/>
</dbReference>
<dbReference type="NCBIfam" id="TIGR02937">
    <property type="entry name" value="sigma70-ECF"/>
    <property type="match status" value="1"/>
</dbReference>
<keyword evidence="3" id="KW-0238">DNA-binding</keyword>
<dbReference type="InterPro" id="IPR007627">
    <property type="entry name" value="RNA_pol_sigma70_r2"/>
</dbReference>
<dbReference type="Pfam" id="PF04539">
    <property type="entry name" value="Sigma70_r3"/>
    <property type="match status" value="1"/>
</dbReference>
<evidence type="ECO:0000259" key="5">
    <source>
        <dbReference type="Pfam" id="PF04539"/>
    </source>
</evidence>
<dbReference type="InterPro" id="IPR014322">
    <property type="entry name" value="RNA_pol_sigma-B/F/G"/>
</dbReference>
<evidence type="ECO:0000313" key="9">
    <source>
        <dbReference type="Proteomes" id="UP000198906"/>
    </source>
</evidence>
<dbReference type="Pfam" id="PF04545">
    <property type="entry name" value="Sigma70_r4"/>
    <property type="match status" value="1"/>
</dbReference>
<keyword evidence="9" id="KW-1185">Reference proteome</keyword>
<evidence type="ECO:0000259" key="6">
    <source>
        <dbReference type="Pfam" id="PF04542"/>
    </source>
</evidence>
<dbReference type="CDD" id="cd06171">
    <property type="entry name" value="Sigma70_r4"/>
    <property type="match status" value="1"/>
</dbReference>
<keyword evidence="1" id="KW-0805">Transcription regulation</keyword>
<dbReference type="GO" id="GO:0003677">
    <property type="term" value="F:DNA binding"/>
    <property type="evidence" value="ECO:0007669"/>
    <property type="project" value="UniProtKB-KW"/>
</dbReference>
<evidence type="ECO:0000313" key="8">
    <source>
        <dbReference type="EMBL" id="SCL27354.1"/>
    </source>
</evidence>
<evidence type="ECO:0000256" key="1">
    <source>
        <dbReference type="ARBA" id="ARBA00023015"/>
    </source>
</evidence>
<dbReference type="InterPro" id="IPR036388">
    <property type="entry name" value="WH-like_DNA-bd_sf"/>
</dbReference>
<evidence type="ECO:0000256" key="2">
    <source>
        <dbReference type="ARBA" id="ARBA00023082"/>
    </source>
</evidence>
<dbReference type="SUPFAM" id="SSF88659">
    <property type="entry name" value="Sigma3 and sigma4 domains of RNA polymerase sigma factors"/>
    <property type="match status" value="2"/>
</dbReference>
<protein>
    <submittedName>
        <fullName evidence="8">RNA polymerase sigma-B factor</fullName>
    </submittedName>
</protein>
<dbReference type="Gene3D" id="1.10.10.10">
    <property type="entry name" value="Winged helix-like DNA-binding domain superfamily/Winged helix DNA-binding domain"/>
    <property type="match status" value="2"/>
</dbReference>
<evidence type="ECO:0000259" key="7">
    <source>
        <dbReference type="Pfam" id="PF04545"/>
    </source>
</evidence>
<dbReference type="InterPro" id="IPR000943">
    <property type="entry name" value="RNA_pol_sigma70"/>
</dbReference>
<dbReference type="SUPFAM" id="SSF88946">
    <property type="entry name" value="Sigma2 domain of RNA polymerase sigma factors"/>
    <property type="match status" value="1"/>
</dbReference>
<dbReference type="InterPro" id="IPR014284">
    <property type="entry name" value="RNA_pol_sigma-70_dom"/>
</dbReference>
<dbReference type="EMBL" id="FMHU01000002">
    <property type="protein sequence ID" value="SCL27354.1"/>
    <property type="molecule type" value="Genomic_DNA"/>
</dbReference>
<dbReference type="STRING" id="47866.GA0074694_4787"/>
<accession>A0A1C6SD09</accession>
<dbReference type="NCBIfam" id="TIGR02980">
    <property type="entry name" value="SigBFG"/>
    <property type="match status" value="1"/>
</dbReference>
<feature type="domain" description="RNA polymerase sigma-70 region 3" evidence="5">
    <location>
        <begin position="125"/>
        <end position="185"/>
    </location>
</feature>
<dbReference type="InterPro" id="IPR013325">
    <property type="entry name" value="RNA_pol_sigma_r2"/>
</dbReference>
<dbReference type="InterPro" id="IPR013324">
    <property type="entry name" value="RNA_pol_sigma_r3/r4-like"/>
</dbReference>
<dbReference type="PANTHER" id="PTHR30385">
    <property type="entry name" value="SIGMA FACTOR F FLAGELLAR"/>
    <property type="match status" value="1"/>
</dbReference>
<evidence type="ECO:0000256" key="3">
    <source>
        <dbReference type="ARBA" id="ARBA00023125"/>
    </source>
</evidence>
<dbReference type="Gene3D" id="1.20.120.1810">
    <property type="match status" value="1"/>
</dbReference>
<name>A0A1C6SD09_9ACTN</name>
<gene>
    <name evidence="8" type="ORF">GA0074694_4787</name>
</gene>